<evidence type="ECO:0000256" key="1">
    <source>
        <dbReference type="PROSITE-ProRule" id="PRU00042"/>
    </source>
</evidence>
<dbReference type="Gene3D" id="3.30.160.60">
    <property type="entry name" value="Classic Zinc Finger"/>
    <property type="match status" value="2"/>
</dbReference>
<sequence length="325" mass="35117">MSGVNAELVSGGLRRDAAMRKTRPESRRGTASINQILCCNLCKKVLNNSGSLQQHVTSEKHKRKLLLANVIEVQGELNSSAGHANQYRSPVIAALQNRSIGPGRSNKETSPLEVLCKIQSSAQARLASTDSLVAKSTRLQQVLEILEDSTPHKAIQSYATAMSSSSAPFRCEPCGKIFSGEAPYAQHVVSEKHKKKLRSLGIDPTPPPALQERAMVLNSGCASASSEAGQTAQSCVPCSMSFANNVEALAHFSTPAHHATANTSQALTLSDQSLDSRNQQPGNVNDEGELVNRILEHHQRSFLLCGVEEPFAEFIRRHGLFERSA</sequence>
<proteinExistence type="predicted"/>
<keyword evidence="1" id="KW-0863">Zinc-finger</keyword>
<evidence type="ECO:0000313" key="3">
    <source>
        <dbReference type="EMBL" id="OQR75208.1"/>
    </source>
</evidence>
<dbReference type="InterPro" id="IPR003604">
    <property type="entry name" value="Matrin/U1-like-C_Znf_C2H2"/>
</dbReference>
<feature type="domain" description="C2H2-type" evidence="2">
    <location>
        <begin position="169"/>
        <end position="198"/>
    </location>
</feature>
<name>A0A1V9XPD6_9ACAR</name>
<accession>A0A1V9XPD6</accession>
<keyword evidence="1" id="KW-0862">Zinc</keyword>
<dbReference type="GO" id="GO:0008270">
    <property type="term" value="F:zinc ion binding"/>
    <property type="evidence" value="ECO:0007669"/>
    <property type="project" value="UniProtKB-KW"/>
</dbReference>
<gene>
    <name evidence="3" type="ORF">BIW11_08575</name>
</gene>
<protein>
    <recommendedName>
        <fullName evidence="2">C2H2-type domain-containing protein</fullName>
    </recommendedName>
</protein>
<dbReference type="SUPFAM" id="SSF57667">
    <property type="entry name" value="beta-beta-alpha zinc fingers"/>
    <property type="match status" value="2"/>
</dbReference>
<dbReference type="EMBL" id="MNPL01006671">
    <property type="protein sequence ID" value="OQR75208.1"/>
    <property type="molecule type" value="Genomic_DNA"/>
</dbReference>
<keyword evidence="1" id="KW-0479">Metal-binding</keyword>
<evidence type="ECO:0000313" key="4">
    <source>
        <dbReference type="Proteomes" id="UP000192247"/>
    </source>
</evidence>
<comment type="caution">
    <text evidence="3">The sequence shown here is derived from an EMBL/GenBank/DDBJ whole genome shotgun (WGS) entry which is preliminary data.</text>
</comment>
<keyword evidence="4" id="KW-1185">Reference proteome</keyword>
<dbReference type="InterPro" id="IPR036236">
    <property type="entry name" value="Znf_C2H2_sf"/>
</dbReference>
<dbReference type="Proteomes" id="UP000192247">
    <property type="component" value="Unassembled WGS sequence"/>
</dbReference>
<reference evidence="3 4" key="1">
    <citation type="journal article" date="2017" name="Gigascience">
        <title>Draft genome of the honey bee ectoparasitic mite, Tropilaelaps mercedesae, is shaped by the parasitic life history.</title>
        <authorList>
            <person name="Dong X."/>
            <person name="Armstrong S.D."/>
            <person name="Xia D."/>
            <person name="Makepeace B.L."/>
            <person name="Darby A.C."/>
            <person name="Kadowaki T."/>
        </authorList>
    </citation>
    <scope>NUCLEOTIDE SEQUENCE [LARGE SCALE GENOMIC DNA]</scope>
    <source>
        <strain evidence="3">Wuxi-XJTLU</strain>
    </source>
</reference>
<dbReference type="PROSITE" id="PS50157">
    <property type="entry name" value="ZINC_FINGER_C2H2_2"/>
    <property type="match status" value="1"/>
</dbReference>
<dbReference type="OrthoDB" id="6436350at2759"/>
<dbReference type="AlphaFoldDB" id="A0A1V9XPD6"/>
<dbReference type="InParanoid" id="A0A1V9XPD6"/>
<organism evidence="3 4">
    <name type="scientific">Tropilaelaps mercedesae</name>
    <dbReference type="NCBI Taxonomy" id="418985"/>
    <lineage>
        <taxon>Eukaryota</taxon>
        <taxon>Metazoa</taxon>
        <taxon>Ecdysozoa</taxon>
        <taxon>Arthropoda</taxon>
        <taxon>Chelicerata</taxon>
        <taxon>Arachnida</taxon>
        <taxon>Acari</taxon>
        <taxon>Parasitiformes</taxon>
        <taxon>Mesostigmata</taxon>
        <taxon>Gamasina</taxon>
        <taxon>Dermanyssoidea</taxon>
        <taxon>Laelapidae</taxon>
        <taxon>Tropilaelaps</taxon>
    </lineage>
</organism>
<dbReference type="GO" id="GO:0003676">
    <property type="term" value="F:nucleic acid binding"/>
    <property type="evidence" value="ECO:0007669"/>
    <property type="project" value="InterPro"/>
</dbReference>
<dbReference type="Pfam" id="PF12874">
    <property type="entry name" value="zf-met"/>
    <property type="match status" value="2"/>
</dbReference>
<dbReference type="InterPro" id="IPR013087">
    <property type="entry name" value="Znf_C2H2_type"/>
</dbReference>
<dbReference type="SMART" id="SM00451">
    <property type="entry name" value="ZnF_U1"/>
    <property type="match status" value="3"/>
</dbReference>
<evidence type="ECO:0000259" key="2">
    <source>
        <dbReference type="PROSITE" id="PS50157"/>
    </source>
</evidence>
<dbReference type="SMART" id="SM00355">
    <property type="entry name" value="ZnF_C2H2"/>
    <property type="match status" value="3"/>
</dbReference>
<dbReference type="PROSITE" id="PS00028">
    <property type="entry name" value="ZINC_FINGER_C2H2_1"/>
    <property type="match status" value="2"/>
</dbReference>